<dbReference type="InterPro" id="IPR037294">
    <property type="entry name" value="ABC_BtuC-like"/>
</dbReference>
<evidence type="ECO:0000256" key="4">
    <source>
        <dbReference type="ARBA" id="ARBA00022475"/>
    </source>
</evidence>
<dbReference type="PANTHER" id="PTHR30472">
    <property type="entry name" value="FERRIC ENTEROBACTIN TRANSPORT SYSTEM PERMEASE PROTEIN"/>
    <property type="match status" value="1"/>
</dbReference>
<comment type="subcellular location">
    <subcellularLocation>
        <location evidence="1">Cell membrane</location>
        <topology evidence="1">Multi-pass membrane protein</topology>
    </subcellularLocation>
</comment>
<name>A0A7X2PEA1_9SPIO</name>
<dbReference type="Proteomes" id="UP000460549">
    <property type="component" value="Unassembled WGS sequence"/>
</dbReference>
<reference evidence="9 10" key="1">
    <citation type="submission" date="2019-08" db="EMBL/GenBank/DDBJ databases">
        <title>In-depth cultivation of the pig gut microbiome towards novel bacterial diversity and tailored functional studies.</title>
        <authorList>
            <person name="Wylensek D."/>
            <person name="Hitch T.C.A."/>
            <person name="Clavel T."/>
        </authorList>
    </citation>
    <scope>NUCLEOTIDE SEQUENCE [LARGE SCALE GENOMIC DNA]</scope>
    <source>
        <strain evidence="9 10">NM-380-WT-3C1</strain>
    </source>
</reference>
<dbReference type="PANTHER" id="PTHR30472:SF25">
    <property type="entry name" value="ABC TRANSPORTER PERMEASE PROTEIN MJ0876-RELATED"/>
    <property type="match status" value="1"/>
</dbReference>
<dbReference type="GO" id="GO:0005886">
    <property type="term" value="C:plasma membrane"/>
    <property type="evidence" value="ECO:0007669"/>
    <property type="project" value="UniProtKB-SubCell"/>
</dbReference>
<feature type="transmembrane region" description="Helical" evidence="8">
    <location>
        <begin position="269"/>
        <end position="292"/>
    </location>
</feature>
<comment type="similarity">
    <text evidence="2">Belongs to the binding-protein-dependent transport system permease family. FecCD subfamily.</text>
</comment>
<dbReference type="AlphaFoldDB" id="A0A7X2PEA1"/>
<dbReference type="RefSeq" id="WP_154426723.1">
    <property type="nucleotide sequence ID" value="NZ_JAQYPZ010000170.1"/>
</dbReference>
<dbReference type="Gene3D" id="1.10.3470.10">
    <property type="entry name" value="ABC transporter involved in vitamin B12 uptake, BtuC"/>
    <property type="match status" value="1"/>
</dbReference>
<feature type="transmembrane region" description="Helical" evidence="8">
    <location>
        <begin position="228"/>
        <end position="257"/>
    </location>
</feature>
<dbReference type="Pfam" id="PF01032">
    <property type="entry name" value="FecCD"/>
    <property type="match status" value="1"/>
</dbReference>
<evidence type="ECO:0000256" key="2">
    <source>
        <dbReference type="ARBA" id="ARBA00007935"/>
    </source>
</evidence>
<evidence type="ECO:0000256" key="6">
    <source>
        <dbReference type="ARBA" id="ARBA00022989"/>
    </source>
</evidence>
<feature type="transmembrane region" description="Helical" evidence="8">
    <location>
        <begin position="111"/>
        <end position="129"/>
    </location>
</feature>
<dbReference type="GO" id="GO:0022857">
    <property type="term" value="F:transmembrane transporter activity"/>
    <property type="evidence" value="ECO:0007669"/>
    <property type="project" value="InterPro"/>
</dbReference>
<protein>
    <submittedName>
        <fullName evidence="9">Iron ABC transporter permease</fullName>
    </submittedName>
</protein>
<dbReference type="CDD" id="cd06550">
    <property type="entry name" value="TM_ABC_iron-siderophores_like"/>
    <property type="match status" value="1"/>
</dbReference>
<evidence type="ECO:0000256" key="7">
    <source>
        <dbReference type="ARBA" id="ARBA00023136"/>
    </source>
</evidence>
<keyword evidence="5 8" id="KW-0812">Transmembrane</keyword>
<evidence type="ECO:0000256" key="3">
    <source>
        <dbReference type="ARBA" id="ARBA00022448"/>
    </source>
</evidence>
<gene>
    <name evidence="9" type="ORF">FYJ80_10485</name>
</gene>
<evidence type="ECO:0000256" key="1">
    <source>
        <dbReference type="ARBA" id="ARBA00004651"/>
    </source>
</evidence>
<keyword evidence="4" id="KW-1003">Cell membrane</keyword>
<keyword evidence="6 8" id="KW-1133">Transmembrane helix</keyword>
<sequence length="322" mass="34126">MKKHIVLLSLLLLILTILLSLMIGSVVISPIKLFESIFSSDSFERYIFFYSRLPRTIACVFAGGALAVAGAILQSVLANNLAAPGIIGVNSGAGLAVTLSCAIGVSSGLMMSLSAFIGAIITSLFIMVISARLRASRTTVLLCGVSMNYILGALSDTLVNLVPSASMNGSDFFVGGFSSVSAIRLYPATIIIFIAIALACTLTNELEILSLGDDEAISLGVNVKRLRALFIILSSLLAGSAVSFAGLLGFVGLLVPNATRRILKRDRRYYILLSAILGGIIVTLCDIIARSLFRPYELAVGIIMSLLGGPVFLYLVLKRRRA</sequence>
<feature type="transmembrane region" description="Helical" evidence="8">
    <location>
        <begin position="85"/>
        <end position="105"/>
    </location>
</feature>
<evidence type="ECO:0000313" key="10">
    <source>
        <dbReference type="Proteomes" id="UP000460549"/>
    </source>
</evidence>
<evidence type="ECO:0000313" key="9">
    <source>
        <dbReference type="EMBL" id="MSU07187.1"/>
    </source>
</evidence>
<keyword evidence="3" id="KW-0813">Transport</keyword>
<keyword evidence="10" id="KW-1185">Reference proteome</keyword>
<feature type="transmembrane region" description="Helical" evidence="8">
    <location>
        <begin position="298"/>
        <end position="317"/>
    </location>
</feature>
<dbReference type="SUPFAM" id="SSF81345">
    <property type="entry name" value="ABC transporter involved in vitamin B12 uptake, BtuC"/>
    <property type="match status" value="1"/>
</dbReference>
<dbReference type="InterPro" id="IPR000522">
    <property type="entry name" value="ABC_transptr_permease_BtuC"/>
</dbReference>
<keyword evidence="7 8" id="KW-0472">Membrane</keyword>
<proteinExistence type="inferred from homology"/>
<comment type="caution">
    <text evidence="9">The sequence shown here is derived from an EMBL/GenBank/DDBJ whole genome shotgun (WGS) entry which is preliminary data.</text>
</comment>
<accession>A0A7X2PEA1</accession>
<organism evidence="9 10">
    <name type="scientific">Bullifex porci</name>
    <dbReference type="NCBI Taxonomy" id="2606638"/>
    <lineage>
        <taxon>Bacteria</taxon>
        <taxon>Pseudomonadati</taxon>
        <taxon>Spirochaetota</taxon>
        <taxon>Spirochaetia</taxon>
        <taxon>Spirochaetales</taxon>
        <taxon>Spirochaetaceae</taxon>
        <taxon>Bullifex</taxon>
    </lineage>
</organism>
<evidence type="ECO:0000256" key="5">
    <source>
        <dbReference type="ARBA" id="ARBA00022692"/>
    </source>
</evidence>
<dbReference type="EMBL" id="VUNN01000029">
    <property type="protein sequence ID" value="MSU07187.1"/>
    <property type="molecule type" value="Genomic_DNA"/>
</dbReference>
<feature type="transmembrane region" description="Helical" evidence="8">
    <location>
        <begin position="52"/>
        <end position="73"/>
    </location>
</feature>
<evidence type="ECO:0000256" key="8">
    <source>
        <dbReference type="SAM" id="Phobius"/>
    </source>
</evidence>